<dbReference type="Pfam" id="PF11276">
    <property type="entry name" value="DUF3078"/>
    <property type="match status" value="1"/>
</dbReference>
<name>A0A2S9JRV2_9SPHI</name>
<organism evidence="2 3">
    <name type="scientific">Sphingobacterium gobiense</name>
    <dbReference type="NCBI Taxonomy" id="1382456"/>
    <lineage>
        <taxon>Bacteria</taxon>
        <taxon>Pseudomonadati</taxon>
        <taxon>Bacteroidota</taxon>
        <taxon>Sphingobacteriia</taxon>
        <taxon>Sphingobacteriales</taxon>
        <taxon>Sphingobacteriaceae</taxon>
        <taxon>Sphingobacterium</taxon>
    </lineage>
</organism>
<evidence type="ECO:0000256" key="1">
    <source>
        <dbReference type="SAM" id="SignalP"/>
    </source>
</evidence>
<protein>
    <recommendedName>
        <fullName evidence="4">DUF3078 domain-containing protein</fullName>
    </recommendedName>
</protein>
<accession>A0A2S9JRV2</accession>
<evidence type="ECO:0008006" key="4">
    <source>
        <dbReference type="Google" id="ProtNLM"/>
    </source>
</evidence>
<feature type="signal peptide" evidence="1">
    <location>
        <begin position="1"/>
        <end position="21"/>
    </location>
</feature>
<comment type="caution">
    <text evidence="2">The sequence shown here is derived from an EMBL/GenBank/DDBJ whole genome shotgun (WGS) entry which is preliminary data.</text>
</comment>
<dbReference type="EMBL" id="PVBS01000001">
    <property type="protein sequence ID" value="PRD55871.1"/>
    <property type="molecule type" value="Genomic_DNA"/>
</dbReference>
<dbReference type="AlphaFoldDB" id="A0A2S9JRV2"/>
<keyword evidence="3" id="KW-1185">Reference proteome</keyword>
<sequence length="299" mass="33684">MKLFKTISSVCTLLLAVSVNAQEESSVQDTTKTWTIKGENTFLINQSSFSNWAAGGVNSFAGNLIFNYDFNYKKDKWSWDNKVLAAYGQTFQKETGWRKNDDRLALNSLLGYEASPYWLYTFFMNFNTQFANGYNYADTGRDKISASFAPAYLSFGPGMAYKRSDNFKVNLSPMAARFIFVTNDSLSNVGAFGVDPGEKLRFELGASLDAYYKVNLMENISLENILKLYSNYLEDPQNVDVDYTANLFMEVNRFITVNAGVQLIYDDNTDVPKVRNGVETKGPGLQVRQILGAGITYKF</sequence>
<evidence type="ECO:0000313" key="2">
    <source>
        <dbReference type="EMBL" id="PRD55871.1"/>
    </source>
</evidence>
<reference evidence="2 3" key="1">
    <citation type="submission" date="2018-02" db="EMBL/GenBank/DDBJ databases">
        <title>The draft genome of Sphingobacterium gobiense H7.</title>
        <authorList>
            <person name="Li L."/>
            <person name="Liu L."/>
            <person name="Zhang X."/>
            <person name="Wang T."/>
            <person name="Liang L."/>
        </authorList>
    </citation>
    <scope>NUCLEOTIDE SEQUENCE [LARGE SCALE GENOMIC DNA]</scope>
    <source>
        <strain evidence="2 3">ACCC 05757</strain>
    </source>
</reference>
<evidence type="ECO:0000313" key="3">
    <source>
        <dbReference type="Proteomes" id="UP000238642"/>
    </source>
</evidence>
<dbReference type="Proteomes" id="UP000238642">
    <property type="component" value="Unassembled WGS sequence"/>
</dbReference>
<keyword evidence="1" id="KW-0732">Signal</keyword>
<gene>
    <name evidence="2" type="ORF">C5749_00855</name>
</gene>
<dbReference type="OrthoDB" id="1495718at2"/>
<proteinExistence type="predicted"/>
<feature type="chain" id="PRO_5015407287" description="DUF3078 domain-containing protein" evidence="1">
    <location>
        <begin position="22"/>
        <end position="299"/>
    </location>
</feature>
<dbReference type="InterPro" id="IPR021428">
    <property type="entry name" value="DUF3078"/>
</dbReference>
<dbReference type="RefSeq" id="WP_105722137.1">
    <property type="nucleotide sequence ID" value="NZ_PVBS01000001.1"/>
</dbReference>